<dbReference type="OrthoDB" id="5985090at2759"/>
<organism evidence="1 2">
    <name type="scientific">Seminavis robusta</name>
    <dbReference type="NCBI Taxonomy" id="568900"/>
    <lineage>
        <taxon>Eukaryota</taxon>
        <taxon>Sar</taxon>
        <taxon>Stramenopiles</taxon>
        <taxon>Ochrophyta</taxon>
        <taxon>Bacillariophyta</taxon>
        <taxon>Bacillariophyceae</taxon>
        <taxon>Bacillariophycidae</taxon>
        <taxon>Naviculales</taxon>
        <taxon>Naviculaceae</taxon>
        <taxon>Seminavis</taxon>
    </lineage>
</organism>
<proteinExistence type="predicted"/>
<dbReference type="AlphaFoldDB" id="A0A9N8ENK9"/>
<dbReference type="PANTHER" id="PTHR36766">
    <property type="entry name" value="PLANT BROAD-SPECTRUM MILDEW RESISTANCE PROTEIN RPW8"/>
    <property type="match status" value="1"/>
</dbReference>
<gene>
    <name evidence="1" type="ORF">SEMRO_1633_G287420.1</name>
</gene>
<dbReference type="SUPFAM" id="SSF52058">
    <property type="entry name" value="L domain-like"/>
    <property type="match status" value="1"/>
</dbReference>
<dbReference type="PANTHER" id="PTHR36766:SF30">
    <property type="entry name" value="TIR-NBS TYPE DISEASE RESISTANCE PROTEIN-RELATED"/>
    <property type="match status" value="1"/>
</dbReference>
<reference evidence="1" key="1">
    <citation type="submission" date="2020-06" db="EMBL/GenBank/DDBJ databases">
        <authorList>
            <consortium name="Plant Systems Biology data submission"/>
        </authorList>
    </citation>
    <scope>NUCLEOTIDE SEQUENCE</scope>
    <source>
        <strain evidence="1">D6</strain>
    </source>
</reference>
<dbReference type="Proteomes" id="UP001153069">
    <property type="component" value="Unassembled WGS sequence"/>
</dbReference>
<sequence length="587" mass="66313">MDKKPCSEFSLSDGLFRSPDGPIVRIQDTAHRAITLHQLERLVAHVEEQLSSGPWLRDDGSLISSLHQVTLYDLNHHLILPTTRPFKCSLVELLSDTKGPQPPDVFTSHYWGEPIIHLLRCLQQHAKDRGLACQPGDEQYVEGQSLGRSPRYWICAYANNQHNLDAELSNHGTDSVEQTSFVRAMRQSRGTVLVVDDTATCFSRLWCVYEIYSSLLGGCRSDSQYTFDFYTAIAKDNKITAVGIMDGMAAVDCNAEMKWERESQFPMERLRQGMSFDCRNGRASLRADEIRIHQAIGNGQQKTRLNNTVHGLVAATVLRRALESPRQGRQVALEALQLGRIRKLSLYMEDSFADSHDNMIRVIDSLDGDACELLYLQSDTLEMLPSDFGRFQQLKQLSFMGCRSLKCLPESFGELCSLQELHLQFCTSLTELPHNFGSLSSLSWISLDGCPIETLPGSFGQLTSLSRLYLTDCACLQQLPDNLHQLKYLKILHLNRCIRLERMPESLPCSLHTLQLERCQSLTRLPVRMQELTSLQTLNLWQCTGLIALPQLTQSSLTTIQTGGLDPQLVEGWEASGRKYYALKLER</sequence>
<accession>A0A9N8ENK9</accession>
<dbReference type="InterPro" id="IPR032675">
    <property type="entry name" value="LRR_dom_sf"/>
</dbReference>
<comment type="caution">
    <text evidence="1">The sequence shown here is derived from an EMBL/GenBank/DDBJ whole genome shotgun (WGS) entry which is preliminary data.</text>
</comment>
<evidence type="ECO:0000313" key="1">
    <source>
        <dbReference type="EMBL" id="CAB9525127.1"/>
    </source>
</evidence>
<dbReference type="EMBL" id="CAICTM010001631">
    <property type="protein sequence ID" value="CAB9525127.1"/>
    <property type="molecule type" value="Genomic_DNA"/>
</dbReference>
<evidence type="ECO:0000313" key="2">
    <source>
        <dbReference type="Proteomes" id="UP001153069"/>
    </source>
</evidence>
<protein>
    <submittedName>
        <fullName evidence="1">Leucine Rich Repeat</fullName>
    </submittedName>
</protein>
<keyword evidence="2" id="KW-1185">Reference proteome</keyword>
<dbReference type="Gene3D" id="3.80.10.10">
    <property type="entry name" value="Ribonuclease Inhibitor"/>
    <property type="match status" value="1"/>
</dbReference>
<name>A0A9N8ENK9_9STRA</name>